<keyword evidence="1" id="KW-0175">Coiled coil</keyword>
<proteinExistence type="predicted"/>
<evidence type="ECO:0000313" key="3">
    <source>
        <dbReference type="EMBL" id="ODJ86723.1"/>
    </source>
</evidence>
<dbReference type="EMBL" id="MARB01000018">
    <property type="protein sequence ID" value="ODJ86723.1"/>
    <property type="molecule type" value="Genomic_DNA"/>
</dbReference>
<dbReference type="Proteomes" id="UP000094769">
    <property type="component" value="Unassembled WGS sequence"/>
</dbReference>
<dbReference type="InterPro" id="IPR041685">
    <property type="entry name" value="AAA_GajA/Old/RecF-like"/>
</dbReference>
<evidence type="ECO:0000313" key="4">
    <source>
        <dbReference type="Proteomes" id="UP000094769"/>
    </source>
</evidence>
<accession>A0A7Z0VJH5</accession>
<dbReference type="OrthoDB" id="9815944at2"/>
<gene>
    <name evidence="3" type="ORF">CODIS_30420</name>
</gene>
<organism evidence="3 4">
    <name type="scientific">Candidatus Thiodiazotropha endolucinida</name>
    <dbReference type="NCBI Taxonomy" id="1655433"/>
    <lineage>
        <taxon>Bacteria</taxon>
        <taxon>Pseudomonadati</taxon>
        <taxon>Pseudomonadota</taxon>
        <taxon>Gammaproteobacteria</taxon>
        <taxon>Chromatiales</taxon>
        <taxon>Sedimenticolaceae</taxon>
        <taxon>Candidatus Thiodiazotropha</taxon>
    </lineage>
</organism>
<feature type="coiled-coil region" evidence="1">
    <location>
        <begin position="367"/>
        <end position="394"/>
    </location>
</feature>
<dbReference type="Gene3D" id="3.40.50.300">
    <property type="entry name" value="P-loop containing nucleotide triphosphate hydrolases"/>
    <property type="match status" value="2"/>
</dbReference>
<dbReference type="AlphaFoldDB" id="A0A7Z0VJH5"/>
<name>A0A7Z0VJH5_9GAMM</name>
<keyword evidence="4" id="KW-1185">Reference proteome</keyword>
<comment type="caution">
    <text evidence="3">The sequence shown here is derived from an EMBL/GenBank/DDBJ whole genome shotgun (WGS) entry which is preliminary data.</text>
</comment>
<evidence type="ECO:0000259" key="2">
    <source>
        <dbReference type="Pfam" id="PF13175"/>
    </source>
</evidence>
<sequence length="701" mass="79322">MSDTSEFIKTIKLENFKGFRKIHEFDLDADLILITGKNGVGKTSLLEALDWSLNHTEESAGNYLTLDETDGGVCINDKQYKLQGKGSIDHKSIESVSSFFYQENIKELACSDVIQLLEPENNQADEIRQELKKIQSQLEIWQRKIQQLKYSKNYGEERKRLANQVNVLVDQLPNETRIKKMLKDSTLTLKNGNLQSKWESQIRNLSKAVTEISNLSEPVGAKLPQQLRNIGENLKEYRSSNSEDVSISIDKGFLSSVNQLPEMLKISRSDPGASVDLSNYLYITTKGHVYSEAIGKLELEQENLRSEYHNLSGKLEDTSGEGASLKNWLNAFKDNIDIWLRAWEKHPDEATLIELKGKLGKNISTFRDFSEKRFRELSEQIKVIENRGQELASKINYLKRAQTVALEIDRHSSELEPLLSKNEFSVGELVGFLSNIVHPKQSSSSTIDEASLLNNLGTIFENWAQLELEKMNDESQMLNSENIDAAEAIIQGATAICKQEAGARSQLLSLIGEIPKNELKLLIENMNSLLANFHFPKDFLPIEIKNFGTQKKPSWGFKTKSNIKFDDLSTGQKSQLAICWTINLNLALSNKLGHRVIGFDDFTTSLDMNQLIPAAILLRKLAYTDDEDSKRQVIVTSHHEDLTNRLLDFLLPPNGSKMKVIQFEDWNPNSGPKYSFYTVDMGEKVEIDGLESAIQHIVASK</sequence>
<dbReference type="CDD" id="cd00267">
    <property type="entry name" value="ABC_ATPase"/>
    <property type="match status" value="1"/>
</dbReference>
<protein>
    <submittedName>
        <fullName evidence="3">Recombination protein F</fullName>
    </submittedName>
</protein>
<reference evidence="3 4" key="1">
    <citation type="submission" date="2016-06" db="EMBL/GenBank/DDBJ databases">
        <title>Genome sequence of endosymbiont of Candidatus Endolucinida thiodiazotropha.</title>
        <authorList>
            <person name="Poehlein A."/>
            <person name="Koenig S."/>
            <person name="Heiden S.E."/>
            <person name="Thuermer A."/>
            <person name="Voget S."/>
            <person name="Daniel R."/>
            <person name="Markert S."/>
            <person name="Gros O."/>
            <person name="Schweder T."/>
        </authorList>
    </citation>
    <scope>NUCLEOTIDE SEQUENCE [LARGE SCALE GENOMIC DNA]</scope>
    <source>
        <strain evidence="3 4">COS</strain>
    </source>
</reference>
<feature type="domain" description="Endonuclease GajA/Old nuclease/RecF-like AAA" evidence="2">
    <location>
        <begin position="8"/>
        <end position="230"/>
    </location>
</feature>
<dbReference type="PANTHER" id="PTHR32114:SF2">
    <property type="entry name" value="ABC TRANSPORTER ABCH.3"/>
    <property type="match status" value="1"/>
</dbReference>
<feature type="coiled-coil region" evidence="1">
    <location>
        <begin position="117"/>
        <end position="151"/>
    </location>
</feature>
<dbReference type="SUPFAM" id="SSF52540">
    <property type="entry name" value="P-loop containing nucleoside triphosphate hydrolases"/>
    <property type="match status" value="1"/>
</dbReference>
<evidence type="ECO:0000256" key="1">
    <source>
        <dbReference type="SAM" id="Coils"/>
    </source>
</evidence>
<dbReference type="Pfam" id="PF13175">
    <property type="entry name" value="AAA_15"/>
    <property type="match status" value="1"/>
</dbReference>
<dbReference type="PANTHER" id="PTHR32114">
    <property type="entry name" value="ABC TRANSPORTER ABCH.3"/>
    <property type="match status" value="1"/>
</dbReference>
<dbReference type="InterPro" id="IPR027417">
    <property type="entry name" value="P-loop_NTPase"/>
</dbReference>